<reference evidence="3" key="1">
    <citation type="submission" date="2012-09" db="EMBL/GenBank/DDBJ databases">
        <authorList>
            <person name="Martin A.A."/>
        </authorList>
    </citation>
    <scope>NUCLEOTIDE SEQUENCE</scope>
</reference>
<name>A0A0K0CWS6_ANGCA</name>
<dbReference type="InterPro" id="IPR054537">
    <property type="entry name" value="HECA_N"/>
</dbReference>
<keyword evidence="3" id="KW-1185">Reference proteome</keyword>
<dbReference type="Proteomes" id="UP000035642">
    <property type="component" value="Unassembled WGS sequence"/>
</dbReference>
<evidence type="ECO:0000256" key="1">
    <source>
        <dbReference type="SAM" id="MobiDB-lite"/>
    </source>
</evidence>
<evidence type="ECO:0000313" key="4">
    <source>
        <dbReference type="WBParaSite" id="ACAC_0000193401-mRNA-1"/>
    </source>
</evidence>
<protein>
    <submittedName>
        <fullName evidence="4">Headcase domain-containing protein</fullName>
    </submittedName>
</protein>
<accession>A0A0K0CWS6</accession>
<dbReference type="Pfam" id="PF15353">
    <property type="entry name" value="HECA_N"/>
    <property type="match status" value="1"/>
</dbReference>
<organism evidence="3 4">
    <name type="scientific">Angiostrongylus cantonensis</name>
    <name type="common">Rat lungworm</name>
    <dbReference type="NCBI Taxonomy" id="6313"/>
    <lineage>
        <taxon>Eukaryota</taxon>
        <taxon>Metazoa</taxon>
        <taxon>Ecdysozoa</taxon>
        <taxon>Nematoda</taxon>
        <taxon>Chromadorea</taxon>
        <taxon>Rhabditida</taxon>
        <taxon>Rhabditina</taxon>
        <taxon>Rhabditomorpha</taxon>
        <taxon>Strongyloidea</taxon>
        <taxon>Metastrongylidae</taxon>
        <taxon>Angiostrongylus</taxon>
    </lineage>
</organism>
<reference evidence="4" key="2">
    <citation type="submission" date="2016-03" db="UniProtKB">
        <authorList>
            <consortium name="WormBaseParasite"/>
        </authorList>
    </citation>
    <scope>IDENTIFICATION</scope>
</reference>
<feature type="region of interest" description="Disordered" evidence="1">
    <location>
        <begin position="1"/>
        <end position="22"/>
    </location>
</feature>
<feature type="domain" description="Headcase N-terminal" evidence="2">
    <location>
        <begin position="52"/>
        <end position="130"/>
    </location>
</feature>
<dbReference type="InterPro" id="IPR026066">
    <property type="entry name" value="Headcase"/>
</dbReference>
<sequence>MGSARRNDKARGKEKDRRAKSACPAPLVPKVYGCPVPEPIHCFSGESIPLGGDGVRMECSNEKCPFENVLLHQECFEALEDHLVKILSNLGSARGWTDAQRRANLWDKKGQALIAKLCRCRCGFGLTRMDELAAYNRLKRKAHEEEEARREAAMANGRPTPTLKKKHRTKNYLPKLNFGSTKFSHSVVADEREPRPMARQCSAKLRDLSSSSISSNLGSQAFEMLGSDCGIEQKTGSTISSDYLERPSFEYLGSPVKEDVVTVSSLMSSPFRRTQDLPLSGSFIVQECATPNDNARNWSK</sequence>
<feature type="compositionally biased region" description="Basic and acidic residues" evidence="1">
    <location>
        <begin position="1"/>
        <end position="19"/>
    </location>
</feature>
<dbReference type="STRING" id="6313.A0A0K0CWS6"/>
<proteinExistence type="predicted"/>
<evidence type="ECO:0000313" key="3">
    <source>
        <dbReference type="Proteomes" id="UP000035642"/>
    </source>
</evidence>
<dbReference type="PANTHER" id="PTHR13425">
    <property type="entry name" value="HEADCASE PROTEIN"/>
    <property type="match status" value="1"/>
</dbReference>
<dbReference type="WBParaSite" id="ACAC_0000193401-mRNA-1">
    <property type="protein sequence ID" value="ACAC_0000193401-mRNA-1"/>
    <property type="gene ID" value="ACAC_0000193401"/>
</dbReference>
<dbReference type="AlphaFoldDB" id="A0A0K0CWS6"/>
<evidence type="ECO:0000259" key="2">
    <source>
        <dbReference type="Pfam" id="PF15353"/>
    </source>
</evidence>
<dbReference type="PANTHER" id="PTHR13425:SF3">
    <property type="entry name" value="HEADCASE PROTEIN HOMOLOG"/>
    <property type="match status" value="1"/>
</dbReference>